<comment type="similarity">
    <text evidence="2">Belongs to the SNF5 family.</text>
</comment>
<keyword evidence="4" id="KW-0804">Transcription</keyword>
<evidence type="ECO:0000256" key="4">
    <source>
        <dbReference type="ARBA" id="ARBA00023163"/>
    </source>
</evidence>
<dbReference type="EMBL" id="JASCZI010122198">
    <property type="protein sequence ID" value="MED6163887.1"/>
    <property type="molecule type" value="Genomic_DNA"/>
</dbReference>
<reference evidence="6 7" key="1">
    <citation type="journal article" date="2023" name="Plants (Basel)">
        <title>Bridging the Gap: Combining Genomics and Transcriptomics Approaches to Understand Stylosanthes scabra, an Orphan Legume from the Brazilian Caatinga.</title>
        <authorList>
            <person name="Ferreira-Neto J.R.C."/>
            <person name="da Silva M.D."/>
            <person name="Binneck E."/>
            <person name="de Melo N.F."/>
            <person name="da Silva R.H."/>
            <person name="de Melo A.L.T.M."/>
            <person name="Pandolfi V."/>
            <person name="Bustamante F.O."/>
            <person name="Brasileiro-Vidal A.C."/>
            <person name="Benko-Iseppon A.M."/>
        </authorList>
    </citation>
    <scope>NUCLEOTIDE SEQUENCE [LARGE SCALE GENOMIC DNA]</scope>
    <source>
        <tissue evidence="6">Leaves</tissue>
    </source>
</reference>
<keyword evidence="5" id="KW-0539">Nucleus</keyword>
<proteinExistence type="inferred from homology"/>
<accession>A0ABU6UTB2</accession>
<evidence type="ECO:0000256" key="2">
    <source>
        <dbReference type="ARBA" id="ARBA00010239"/>
    </source>
</evidence>
<evidence type="ECO:0000256" key="3">
    <source>
        <dbReference type="ARBA" id="ARBA00023015"/>
    </source>
</evidence>
<evidence type="ECO:0000256" key="1">
    <source>
        <dbReference type="ARBA" id="ARBA00004123"/>
    </source>
</evidence>
<evidence type="ECO:0000313" key="7">
    <source>
        <dbReference type="Proteomes" id="UP001341840"/>
    </source>
</evidence>
<sequence>MKTQASAFYRNPIKFKMPTSENLVPILLDIEIDDQRYKDAFTWNPSDPDSKVVLFAKRTVKDLRLPLAFVTQIGNGSSSEWWRRRR</sequence>
<keyword evidence="3" id="KW-0805">Transcription regulation</keyword>
<evidence type="ECO:0000256" key="5">
    <source>
        <dbReference type="ARBA" id="ARBA00023242"/>
    </source>
</evidence>
<dbReference type="Proteomes" id="UP001341840">
    <property type="component" value="Unassembled WGS sequence"/>
</dbReference>
<gene>
    <name evidence="6" type="ORF">PIB30_084421</name>
</gene>
<comment type="caution">
    <text evidence="6">The sequence shown here is derived from an EMBL/GenBank/DDBJ whole genome shotgun (WGS) entry which is preliminary data.</text>
</comment>
<name>A0ABU6UTB2_9FABA</name>
<evidence type="ECO:0000313" key="6">
    <source>
        <dbReference type="EMBL" id="MED6163887.1"/>
    </source>
</evidence>
<dbReference type="PANTHER" id="PTHR10019">
    <property type="entry name" value="SNF5"/>
    <property type="match status" value="1"/>
</dbReference>
<dbReference type="Pfam" id="PF04855">
    <property type="entry name" value="SNF5"/>
    <property type="match status" value="1"/>
</dbReference>
<comment type="subcellular location">
    <subcellularLocation>
        <location evidence="1">Nucleus</location>
    </subcellularLocation>
</comment>
<dbReference type="InterPro" id="IPR006939">
    <property type="entry name" value="SNF5"/>
</dbReference>
<keyword evidence="7" id="KW-1185">Reference proteome</keyword>
<organism evidence="6 7">
    <name type="scientific">Stylosanthes scabra</name>
    <dbReference type="NCBI Taxonomy" id="79078"/>
    <lineage>
        <taxon>Eukaryota</taxon>
        <taxon>Viridiplantae</taxon>
        <taxon>Streptophyta</taxon>
        <taxon>Embryophyta</taxon>
        <taxon>Tracheophyta</taxon>
        <taxon>Spermatophyta</taxon>
        <taxon>Magnoliopsida</taxon>
        <taxon>eudicotyledons</taxon>
        <taxon>Gunneridae</taxon>
        <taxon>Pentapetalae</taxon>
        <taxon>rosids</taxon>
        <taxon>fabids</taxon>
        <taxon>Fabales</taxon>
        <taxon>Fabaceae</taxon>
        <taxon>Papilionoideae</taxon>
        <taxon>50 kb inversion clade</taxon>
        <taxon>dalbergioids sensu lato</taxon>
        <taxon>Dalbergieae</taxon>
        <taxon>Pterocarpus clade</taxon>
        <taxon>Stylosanthes</taxon>
    </lineage>
</organism>
<protein>
    <submittedName>
        <fullName evidence="6">Uncharacterized protein</fullName>
    </submittedName>
</protein>